<name>A0AAD9V5G1_ACRCE</name>
<dbReference type="Gene3D" id="3.40.50.300">
    <property type="entry name" value="P-loop containing nucleotide triphosphate hydrolases"/>
    <property type="match status" value="1"/>
</dbReference>
<protein>
    <submittedName>
        <fullName evidence="1">Uncharacterized protein</fullName>
    </submittedName>
</protein>
<evidence type="ECO:0000313" key="1">
    <source>
        <dbReference type="EMBL" id="KAK2561964.1"/>
    </source>
</evidence>
<feature type="non-terminal residue" evidence="1">
    <location>
        <position position="183"/>
    </location>
</feature>
<keyword evidence="2" id="KW-1185">Reference proteome</keyword>
<dbReference type="AlphaFoldDB" id="A0AAD9V5G1"/>
<reference evidence="1" key="2">
    <citation type="journal article" date="2023" name="Science">
        <title>Genomic signatures of disease resistance in endangered staghorn corals.</title>
        <authorList>
            <person name="Vollmer S.V."/>
            <person name="Selwyn J.D."/>
            <person name="Despard B.A."/>
            <person name="Roesel C.L."/>
        </authorList>
    </citation>
    <scope>NUCLEOTIDE SEQUENCE</scope>
    <source>
        <strain evidence="1">K2</strain>
    </source>
</reference>
<comment type="caution">
    <text evidence="1">The sequence shown here is derived from an EMBL/GenBank/DDBJ whole genome shotgun (WGS) entry which is preliminary data.</text>
</comment>
<dbReference type="Proteomes" id="UP001249851">
    <property type="component" value="Unassembled WGS sequence"/>
</dbReference>
<dbReference type="EMBL" id="JARQWQ010000031">
    <property type="protein sequence ID" value="KAK2561964.1"/>
    <property type="molecule type" value="Genomic_DNA"/>
</dbReference>
<dbReference type="InterPro" id="IPR027417">
    <property type="entry name" value="P-loop_NTPase"/>
</dbReference>
<sequence length="183" mass="20526">KTRIQLLEEARAGECASGCHGNWQTRAAQLSGRQGIMKGEFCNAIYTALAKGRGKYQNVYIHGPTNCAFCNPATGSFAWIGAEDAEIIYLNDFRWHPKIIARADLQLALEGDTVHLPAPKNLSSHDVELQRDTPFFATSDAPIVLVKGGSIDHTNTELMNVRWRFFHFWRQIPVDEQQELVPC</sequence>
<gene>
    <name evidence="1" type="ORF">P5673_015391</name>
</gene>
<evidence type="ECO:0000313" key="2">
    <source>
        <dbReference type="Proteomes" id="UP001249851"/>
    </source>
</evidence>
<organism evidence="1 2">
    <name type="scientific">Acropora cervicornis</name>
    <name type="common">Staghorn coral</name>
    <dbReference type="NCBI Taxonomy" id="6130"/>
    <lineage>
        <taxon>Eukaryota</taxon>
        <taxon>Metazoa</taxon>
        <taxon>Cnidaria</taxon>
        <taxon>Anthozoa</taxon>
        <taxon>Hexacorallia</taxon>
        <taxon>Scleractinia</taxon>
        <taxon>Astrocoeniina</taxon>
        <taxon>Acroporidae</taxon>
        <taxon>Acropora</taxon>
    </lineage>
</organism>
<feature type="non-terminal residue" evidence="1">
    <location>
        <position position="1"/>
    </location>
</feature>
<reference evidence="1" key="1">
    <citation type="journal article" date="2023" name="G3 (Bethesda)">
        <title>Whole genome assembly and annotation of the endangered Caribbean coral Acropora cervicornis.</title>
        <authorList>
            <person name="Selwyn J.D."/>
            <person name="Vollmer S.V."/>
        </authorList>
    </citation>
    <scope>NUCLEOTIDE SEQUENCE</scope>
    <source>
        <strain evidence="1">K2</strain>
    </source>
</reference>
<accession>A0AAD9V5G1</accession>
<proteinExistence type="predicted"/>